<keyword evidence="2" id="KW-0732">Signal</keyword>
<reference evidence="3 4" key="1">
    <citation type="submission" date="2023-08" db="EMBL/GenBank/DDBJ databases">
        <title>Implementing the SeqCode for naming new Mesorhizobium species isolated from Vachellia karroo root nodules.</title>
        <authorList>
            <person name="Van Lill M."/>
        </authorList>
    </citation>
    <scope>NUCLEOTIDE SEQUENCE [LARGE SCALE GENOMIC DNA]</scope>
    <source>
        <strain evidence="3 4">VK3E</strain>
    </source>
</reference>
<keyword evidence="1" id="KW-0812">Transmembrane</keyword>
<comment type="caution">
    <text evidence="3">The sequence shown here is derived from an EMBL/GenBank/DDBJ whole genome shotgun (WGS) entry which is preliminary data.</text>
</comment>
<keyword evidence="4" id="KW-1185">Reference proteome</keyword>
<keyword evidence="1" id="KW-0472">Membrane</keyword>
<name>A0ABU4X3G9_9HYPH</name>
<gene>
    <name evidence="3" type="ORF">RFM51_25090</name>
</gene>
<evidence type="ECO:0000256" key="2">
    <source>
        <dbReference type="SAM" id="SignalP"/>
    </source>
</evidence>
<evidence type="ECO:0000313" key="3">
    <source>
        <dbReference type="EMBL" id="MDX8442862.1"/>
    </source>
</evidence>
<dbReference type="EMBL" id="JAVIIS010000047">
    <property type="protein sequence ID" value="MDX8442862.1"/>
    <property type="molecule type" value="Genomic_DNA"/>
</dbReference>
<evidence type="ECO:0000256" key="1">
    <source>
        <dbReference type="SAM" id="Phobius"/>
    </source>
</evidence>
<feature type="signal peptide" evidence="2">
    <location>
        <begin position="1"/>
        <end position="22"/>
    </location>
</feature>
<accession>A0ABU4X3G9</accession>
<sequence length="68" mass="6945">MKNVILRSIVVPLASRAGTALAAYLVAKGLDGTLADQFANGVLAVVLVVCDLITGKALNLLGQPREAA</sequence>
<dbReference type="Proteomes" id="UP001272097">
    <property type="component" value="Unassembled WGS sequence"/>
</dbReference>
<dbReference type="RefSeq" id="WP_127410369.1">
    <property type="nucleotide sequence ID" value="NZ_JAVIIS010000047.1"/>
</dbReference>
<proteinExistence type="predicted"/>
<feature type="chain" id="PRO_5047259139" evidence="2">
    <location>
        <begin position="23"/>
        <end position="68"/>
    </location>
</feature>
<keyword evidence="1" id="KW-1133">Transmembrane helix</keyword>
<organism evidence="3 4">
    <name type="scientific">Mesorhizobium australafricanum</name>
    <dbReference type="NCBI Taxonomy" id="3072311"/>
    <lineage>
        <taxon>Bacteria</taxon>
        <taxon>Pseudomonadati</taxon>
        <taxon>Pseudomonadota</taxon>
        <taxon>Alphaproteobacteria</taxon>
        <taxon>Hyphomicrobiales</taxon>
        <taxon>Phyllobacteriaceae</taxon>
        <taxon>Mesorhizobium</taxon>
    </lineage>
</organism>
<protein>
    <submittedName>
        <fullName evidence="3">Uncharacterized protein</fullName>
    </submittedName>
</protein>
<evidence type="ECO:0000313" key="4">
    <source>
        <dbReference type="Proteomes" id="UP001272097"/>
    </source>
</evidence>
<feature type="transmembrane region" description="Helical" evidence="1">
    <location>
        <begin position="38"/>
        <end position="58"/>
    </location>
</feature>